<dbReference type="Pfam" id="PF01869">
    <property type="entry name" value="BcrAD_BadFG"/>
    <property type="match status" value="1"/>
</dbReference>
<protein>
    <recommendedName>
        <fullName evidence="1">ATPase BadF/BadG/BcrA/BcrD type domain-containing protein</fullName>
    </recommendedName>
</protein>
<reference evidence="2" key="1">
    <citation type="submission" date="2020-12" db="EMBL/GenBank/DDBJ databases">
        <title>Bacterial taxonomy.</title>
        <authorList>
            <person name="Pan X."/>
        </authorList>
    </citation>
    <scope>NUCLEOTIDE SEQUENCE</scope>
    <source>
        <strain evidence="2">KCTC 52957</strain>
    </source>
</reference>
<evidence type="ECO:0000259" key="1">
    <source>
        <dbReference type="Pfam" id="PF01869"/>
    </source>
</evidence>
<keyword evidence="3" id="KW-1185">Reference proteome</keyword>
<gene>
    <name evidence="2" type="ORF">ILP92_16260</name>
</gene>
<dbReference type="Gene3D" id="3.30.420.40">
    <property type="match status" value="2"/>
</dbReference>
<sequence>MSIAKDAHLIGVDGGGSGCRVSIRAASGAEIGSAEAGPANATTDLFQSIANVLSALHAACAMAGLSGEDLRRSHVHAGLAGVVSPGVATAVARGMMKDTTFASCSVSDDREIQALGALGGSDGYLLAIGTGSIVARLRDGRLTGLGGWGFVLSDQGSGGDLGRRALSRTLQAHDGLVERTALSDELLARFDGPAGIAAWAARATPADFAKLAPDITRAAGKADPMALDLMIDGAAYFDRALRVLGFTRGDRLCLTGGLGPNYESWLVSAAGAELTRPRGSALDGAILLAARRGRSGR</sequence>
<dbReference type="AlphaFoldDB" id="A0A934IBX8"/>
<organism evidence="2 3">
    <name type="scientific">Palleronia pontilimi</name>
    <dbReference type="NCBI Taxonomy" id="1964209"/>
    <lineage>
        <taxon>Bacteria</taxon>
        <taxon>Pseudomonadati</taxon>
        <taxon>Pseudomonadota</taxon>
        <taxon>Alphaproteobacteria</taxon>
        <taxon>Rhodobacterales</taxon>
        <taxon>Roseobacteraceae</taxon>
        <taxon>Palleronia</taxon>
    </lineage>
</organism>
<dbReference type="InterPro" id="IPR043129">
    <property type="entry name" value="ATPase_NBD"/>
</dbReference>
<name>A0A934IBX8_9RHOB</name>
<accession>A0A934IBX8</accession>
<dbReference type="RefSeq" id="WP_198917478.1">
    <property type="nucleotide sequence ID" value="NZ_JAEKPD010000019.1"/>
</dbReference>
<evidence type="ECO:0000313" key="2">
    <source>
        <dbReference type="EMBL" id="MBJ3764304.1"/>
    </source>
</evidence>
<dbReference type="PANTHER" id="PTHR43190">
    <property type="entry name" value="N-ACETYL-D-GLUCOSAMINE KINASE"/>
    <property type="match status" value="1"/>
</dbReference>
<dbReference type="PANTHER" id="PTHR43190:SF3">
    <property type="entry name" value="N-ACETYL-D-GLUCOSAMINE KINASE"/>
    <property type="match status" value="1"/>
</dbReference>
<dbReference type="EMBL" id="JAEKPD010000019">
    <property type="protein sequence ID" value="MBJ3764304.1"/>
    <property type="molecule type" value="Genomic_DNA"/>
</dbReference>
<dbReference type="InterPro" id="IPR052519">
    <property type="entry name" value="Euk-type_GlcNAc_Kinase"/>
</dbReference>
<dbReference type="SUPFAM" id="SSF53067">
    <property type="entry name" value="Actin-like ATPase domain"/>
    <property type="match status" value="2"/>
</dbReference>
<comment type="caution">
    <text evidence="2">The sequence shown here is derived from an EMBL/GenBank/DDBJ whole genome shotgun (WGS) entry which is preliminary data.</text>
</comment>
<feature type="domain" description="ATPase BadF/BadG/BcrA/BcrD type" evidence="1">
    <location>
        <begin position="10"/>
        <end position="261"/>
    </location>
</feature>
<evidence type="ECO:0000313" key="3">
    <source>
        <dbReference type="Proteomes" id="UP000642488"/>
    </source>
</evidence>
<proteinExistence type="predicted"/>
<dbReference type="CDD" id="cd24082">
    <property type="entry name" value="ASKHA_NBD_GspK-like"/>
    <property type="match status" value="1"/>
</dbReference>
<dbReference type="InterPro" id="IPR002731">
    <property type="entry name" value="ATPase_BadF"/>
</dbReference>
<dbReference type="Proteomes" id="UP000642488">
    <property type="component" value="Unassembled WGS sequence"/>
</dbReference>